<feature type="region of interest" description="Disordered" evidence="1">
    <location>
        <begin position="34"/>
        <end position="66"/>
    </location>
</feature>
<comment type="caution">
    <text evidence="2">The sequence shown here is derived from an EMBL/GenBank/DDBJ whole genome shotgun (WGS) entry which is preliminary data.</text>
</comment>
<evidence type="ECO:0000313" key="3">
    <source>
        <dbReference type="Proteomes" id="UP001055247"/>
    </source>
</evidence>
<evidence type="ECO:0008006" key="4">
    <source>
        <dbReference type="Google" id="ProtNLM"/>
    </source>
</evidence>
<reference evidence="2" key="2">
    <citation type="submission" date="2021-08" db="EMBL/GenBank/DDBJ databases">
        <authorList>
            <person name="Tani A."/>
            <person name="Ola A."/>
            <person name="Ogura Y."/>
            <person name="Katsura K."/>
            <person name="Hayashi T."/>
        </authorList>
    </citation>
    <scope>NUCLEOTIDE SEQUENCE</scope>
    <source>
        <strain evidence="2">DSM 16372</strain>
    </source>
</reference>
<reference evidence="2" key="1">
    <citation type="journal article" date="2016" name="Front. Microbiol.">
        <title>Genome Sequence of the Piezophilic, Mesophilic Sulfate-Reducing Bacterium Desulfovibrio indicus J2T.</title>
        <authorList>
            <person name="Cao J."/>
            <person name="Maignien L."/>
            <person name="Shao Z."/>
            <person name="Alain K."/>
            <person name="Jebbar M."/>
        </authorList>
    </citation>
    <scope>NUCLEOTIDE SEQUENCE</scope>
    <source>
        <strain evidence="2">DSM 16372</strain>
    </source>
</reference>
<dbReference type="EMBL" id="BPQO01000037">
    <property type="protein sequence ID" value="GJD92147.1"/>
    <property type="molecule type" value="Genomic_DNA"/>
</dbReference>
<evidence type="ECO:0000313" key="2">
    <source>
        <dbReference type="EMBL" id="GJD92147.1"/>
    </source>
</evidence>
<sequence length="66" mass="6661">MRVKPAGLGLPLLAWFVAVACLGSGIVVAPGARAQGTVTPPAGQPRVTAPGGRRGKAIRSHGGRHR</sequence>
<protein>
    <recommendedName>
        <fullName evidence="4">Lipoprotein</fullName>
    </recommendedName>
</protein>
<name>A0AAV4ZVG1_9HYPH</name>
<accession>A0AAV4ZVG1</accession>
<dbReference type="RefSeq" id="WP_066924533.1">
    <property type="nucleotide sequence ID" value="NZ_BPQO01000037.1"/>
</dbReference>
<proteinExistence type="predicted"/>
<dbReference type="PROSITE" id="PS51257">
    <property type="entry name" value="PROKAR_LIPOPROTEIN"/>
    <property type="match status" value="1"/>
</dbReference>
<organism evidence="2 3">
    <name type="scientific">Methylobacterium hispanicum</name>
    <dbReference type="NCBI Taxonomy" id="270350"/>
    <lineage>
        <taxon>Bacteria</taxon>
        <taxon>Pseudomonadati</taxon>
        <taxon>Pseudomonadota</taxon>
        <taxon>Alphaproteobacteria</taxon>
        <taxon>Hyphomicrobiales</taxon>
        <taxon>Methylobacteriaceae</taxon>
        <taxon>Methylobacterium</taxon>
    </lineage>
</organism>
<feature type="compositionally biased region" description="Basic residues" evidence="1">
    <location>
        <begin position="53"/>
        <end position="66"/>
    </location>
</feature>
<dbReference type="AlphaFoldDB" id="A0AAV4ZVG1"/>
<keyword evidence="3" id="KW-1185">Reference proteome</keyword>
<gene>
    <name evidence="2" type="ORF">BHAOGJBA_5700</name>
</gene>
<evidence type="ECO:0000256" key="1">
    <source>
        <dbReference type="SAM" id="MobiDB-lite"/>
    </source>
</evidence>
<dbReference type="Proteomes" id="UP001055247">
    <property type="component" value="Unassembled WGS sequence"/>
</dbReference>